<feature type="domain" description="Transcobalamin-like C-terminal" evidence="1">
    <location>
        <begin position="23"/>
        <end position="71"/>
    </location>
</feature>
<sequence length="72" mass="8116">KLSIIISSSNKPLPTTEIEVKNGDTVYEVLKRATKKYDIELSARNTDMGVYVEGIAGLYEFDKGPKSGWMYR</sequence>
<name>A0A2N0QJR5_9GLOM</name>
<evidence type="ECO:0000259" key="1">
    <source>
        <dbReference type="Pfam" id="PF14478"/>
    </source>
</evidence>
<dbReference type="Gene3D" id="2.170.130.30">
    <property type="match status" value="1"/>
</dbReference>
<proteinExistence type="predicted"/>
<evidence type="ECO:0000313" key="2">
    <source>
        <dbReference type="EMBL" id="PKC51302.1"/>
    </source>
</evidence>
<feature type="non-terminal residue" evidence="2">
    <location>
        <position position="1"/>
    </location>
</feature>
<reference evidence="2 3" key="2">
    <citation type="submission" date="2017-10" db="EMBL/GenBank/DDBJ databases">
        <title>Genome analyses suggest a sexual origin of heterokaryosis in a supposedly ancient asexual fungus.</title>
        <authorList>
            <person name="Corradi N."/>
            <person name="Sedzielewska K."/>
            <person name="Noel J."/>
            <person name="Charron P."/>
            <person name="Farinelli L."/>
            <person name="Marton T."/>
            <person name="Kruger M."/>
            <person name="Pelin A."/>
            <person name="Brachmann A."/>
            <person name="Corradi N."/>
        </authorList>
    </citation>
    <scope>NUCLEOTIDE SEQUENCE [LARGE SCALE GENOMIC DNA]</scope>
    <source>
        <strain evidence="2 3">A1</strain>
    </source>
</reference>
<dbReference type="Proteomes" id="UP000232688">
    <property type="component" value="Unassembled WGS sequence"/>
</dbReference>
<protein>
    <recommendedName>
        <fullName evidence="1">Transcobalamin-like C-terminal domain-containing protein</fullName>
    </recommendedName>
</protein>
<feature type="non-terminal residue" evidence="2">
    <location>
        <position position="72"/>
    </location>
</feature>
<dbReference type="VEuPathDB" id="FungiDB:RhiirA1_484048"/>
<dbReference type="EMBL" id="LLXH01007900">
    <property type="protein sequence ID" value="PKC51302.1"/>
    <property type="molecule type" value="Genomic_DNA"/>
</dbReference>
<comment type="caution">
    <text evidence="2">The sequence shown here is derived from an EMBL/GenBank/DDBJ whole genome shotgun (WGS) entry which is preliminary data.</text>
</comment>
<dbReference type="InterPro" id="IPR027954">
    <property type="entry name" value="Transcobalamin-like_C"/>
</dbReference>
<evidence type="ECO:0000313" key="3">
    <source>
        <dbReference type="Proteomes" id="UP000232688"/>
    </source>
</evidence>
<dbReference type="Pfam" id="PF14478">
    <property type="entry name" value="DUF4430"/>
    <property type="match status" value="1"/>
</dbReference>
<dbReference type="AlphaFoldDB" id="A0A2N0QJR5"/>
<accession>A0A2N0QJR5</accession>
<gene>
    <name evidence="2" type="ORF">RhiirA1_484048</name>
</gene>
<organism evidence="2 3">
    <name type="scientific">Rhizophagus irregularis</name>
    <dbReference type="NCBI Taxonomy" id="588596"/>
    <lineage>
        <taxon>Eukaryota</taxon>
        <taxon>Fungi</taxon>
        <taxon>Fungi incertae sedis</taxon>
        <taxon>Mucoromycota</taxon>
        <taxon>Glomeromycotina</taxon>
        <taxon>Glomeromycetes</taxon>
        <taxon>Glomerales</taxon>
        <taxon>Glomeraceae</taxon>
        <taxon>Rhizophagus</taxon>
    </lineage>
</organism>
<reference evidence="2 3" key="1">
    <citation type="submission" date="2017-10" db="EMBL/GenBank/DDBJ databases">
        <title>Extensive intraspecific genome diversity in a model arbuscular mycorrhizal fungus.</title>
        <authorList>
            <person name="Chen E.C.H."/>
            <person name="Morin E."/>
            <person name="Baudet D."/>
            <person name="Noel J."/>
            <person name="Ndikumana S."/>
            <person name="Charron P."/>
            <person name="St-Onge C."/>
            <person name="Giorgi J."/>
            <person name="Grigoriev I.V."/>
            <person name="Roux C."/>
            <person name="Martin F.M."/>
            <person name="Corradi N."/>
        </authorList>
    </citation>
    <scope>NUCLEOTIDE SEQUENCE [LARGE SCALE GENOMIC DNA]</scope>
    <source>
        <strain evidence="2 3">A1</strain>
    </source>
</reference>